<dbReference type="Gene3D" id="3.10.620.30">
    <property type="match status" value="1"/>
</dbReference>
<dbReference type="Proteomes" id="UP000175744">
    <property type="component" value="Unassembled WGS sequence"/>
</dbReference>
<evidence type="ECO:0000256" key="1">
    <source>
        <dbReference type="ARBA" id="ARBA00022729"/>
    </source>
</evidence>
<keyword evidence="1 2" id="KW-0732">Signal</keyword>
<protein>
    <submittedName>
        <fullName evidence="4">Protein-glutamine gamma-glutamyltransferase</fullName>
        <ecNumber evidence="4">2.3.2.13</ecNumber>
    </submittedName>
</protein>
<dbReference type="SMART" id="SM00460">
    <property type="entry name" value="TGc"/>
    <property type="match status" value="1"/>
</dbReference>
<organism evidence="4 5">
    <name type="scientific">Clostridium acetireducens DSM 10703</name>
    <dbReference type="NCBI Taxonomy" id="1121290"/>
    <lineage>
        <taxon>Bacteria</taxon>
        <taxon>Bacillati</taxon>
        <taxon>Bacillota</taxon>
        <taxon>Clostridia</taxon>
        <taxon>Eubacteriales</taxon>
        <taxon>Clostridiaceae</taxon>
        <taxon>Clostridium</taxon>
    </lineage>
</organism>
<dbReference type="Pfam" id="PF13205">
    <property type="entry name" value="Big_5"/>
    <property type="match status" value="1"/>
</dbReference>
<feature type="domain" description="Transglutaminase-like" evidence="3">
    <location>
        <begin position="317"/>
        <end position="387"/>
    </location>
</feature>
<dbReference type="PATRIC" id="fig|1121290.3.peg.2201"/>
<feature type="chain" id="PRO_5009213651" evidence="2">
    <location>
        <begin position="32"/>
        <end position="448"/>
    </location>
</feature>
<keyword evidence="4" id="KW-0808">Transferase</keyword>
<dbReference type="STRING" id="1121290.CLAOCE_21850"/>
<dbReference type="OrthoDB" id="9804872at2"/>
<dbReference type="InterPro" id="IPR002931">
    <property type="entry name" value="Transglutaminase-like"/>
</dbReference>
<dbReference type="PANTHER" id="PTHR33490:SF6">
    <property type="entry name" value="SLL1049 PROTEIN"/>
    <property type="match status" value="1"/>
</dbReference>
<gene>
    <name evidence="4" type="primary">tgpA</name>
    <name evidence="4" type="ORF">CLOACE_21850</name>
</gene>
<dbReference type="EMBL" id="LZFO01000049">
    <property type="protein sequence ID" value="OFI01330.1"/>
    <property type="molecule type" value="Genomic_DNA"/>
</dbReference>
<reference evidence="4 5" key="1">
    <citation type="submission" date="2016-06" db="EMBL/GenBank/DDBJ databases">
        <title>Genome sequence of Clostridium acetireducens DSM 10703.</title>
        <authorList>
            <person name="Poehlein A."/>
            <person name="Fluechter S."/>
            <person name="Duerre P."/>
            <person name="Daniel R."/>
        </authorList>
    </citation>
    <scope>NUCLEOTIDE SEQUENCE [LARGE SCALE GENOMIC DNA]</scope>
    <source>
        <strain evidence="4 5">DSM 10703</strain>
    </source>
</reference>
<evidence type="ECO:0000256" key="2">
    <source>
        <dbReference type="SAM" id="SignalP"/>
    </source>
</evidence>
<dbReference type="GO" id="GO:0003810">
    <property type="term" value="F:protein-glutamine gamma-glutamyltransferase activity"/>
    <property type="evidence" value="ECO:0007669"/>
    <property type="project" value="UniProtKB-EC"/>
</dbReference>
<comment type="caution">
    <text evidence="4">The sequence shown here is derived from an EMBL/GenBank/DDBJ whole genome shotgun (WGS) entry which is preliminary data.</text>
</comment>
<dbReference type="PANTHER" id="PTHR33490">
    <property type="entry name" value="BLR5614 PROTEIN-RELATED"/>
    <property type="match status" value="1"/>
</dbReference>
<dbReference type="Pfam" id="PF01841">
    <property type="entry name" value="Transglut_core"/>
    <property type="match status" value="1"/>
</dbReference>
<name>A0A1E8EVR7_9CLOT</name>
<accession>A0A1E8EVR7</accession>
<sequence>MNKKSICVFKKYLNFLLILIIFSFAPNNVFAKDDFEIWPSKYDIPPDKVWNIRLNDKINIDSINKKNIWVLDEENKFVDINVSSNYKGNSILVSPKDKYKEGKTYSLIINKSIESQSNSNLEKNLKMNFTIYDLNKEEYIDNKSIYQNVESKKYEIIDIINVNCNGESESKTDFDLQFNIGNLSKSPYQKDLDLKAYGSGIRISTDAYGNKRAIIKNFAYKGQSLEYKVVRNIENSGIKYKVDLSKTLGDYSKFKYYSKYTKPEEKIESNNTLILKKSKEITKGSTNPFDKAKKIYAFVNTYIKYDPLQANKGALNALKTGKGVCEDYADLFIAMCRSVGVPARIVSGYGLEPLQINNKNINLDYNRHAWAEFYLPEYGWIVVEPTYQLYNKGKIIPNYNCFANLSSSGHIIAGYNASGPLVEGSIIWNYKGDNKINCNHTTYLRPIQ</sequence>
<evidence type="ECO:0000259" key="3">
    <source>
        <dbReference type="SMART" id="SM00460"/>
    </source>
</evidence>
<proteinExistence type="predicted"/>
<keyword evidence="5" id="KW-1185">Reference proteome</keyword>
<dbReference type="AlphaFoldDB" id="A0A1E8EVR7"/>
<evidence type="ECO:0000313" key="4">
    <source>
        <dbReference type="EMBL" id="OFI01330.1"/>
    </source>
</evidence>
<dbReference type="InterPro" id="IPR032812">
    <property type="entry name" value="SbsA_Ig"/>
</dbReference>
<keyword evidence="4" id="KW-0012">Acyltransferase</keyword>
<dbReference type="RefSeq" id="WP_070111286.1">
    <property type="nucleotide sequence ID" value="NZ_LZFO01000049.1"/>
</dbReference>
<feature type="signal peptide" evidence="2">
    <location>
        <begin position="1"/>
        <end position="31"/>
    </location>
</feature>
<dbReference type="SUPFAM" id="SSF54001">
    <property type="entry name" value="Cysteine proteinases"/>
    <property type="match status" value="1"/>
</dbReference>
<dbReference type="EC" id="2.3.2.13" evidence="4"/>
<dbReference type="InterPro" id="IPR038765">
    <property type="entry name" value="Papain-like_cys_pep_sf"/>
</dbReference>
<evidence type="ECO:0000313" key="5">
    <source>
        <dbReference type="Proteomes" id="UP000175744"/>
    </source>
</evidence>